<sequence length="198" mass="21755">MTLGKRDKFLLVLLGLVVLLAAWLELTAPKPTNTGGISGKILPLEVAQRQYRADEASYRSLEDQQNNLQKNIEALAYDIPPDALMPRIIEQLEQSAAQSGVHLAEIRPLRPETTPSGQLMRVPVQVRFQAPFQPAVVKFLYAIEKPKGHLVVEKFDVGSRDTHQQVVSVTLQITAYTRAIASSAASSEGGEENDNGNQ</sequence>
<dbReference type="AlphaFoldDB" id="S0ESB9"/>
<dbReference type="GO" id="GO:0043683">
    <property type="term" value="P:type IV pilus assembly"/>
    <property type="evidence" value="ECO:0007669"/>
    <property type="project" value="InterPro"/>
</dbReference>
<evidence type="ECO:0000313" key="3">
    <source>
        <dbReference type="Proteomes" id="UP000014227"/>
    </source>
</evidence>
<dbReference type="EMBL" id="HF951689">
    <property type="protein sequence ID" value="CCW34034.1"/>
    <property type="molecule type" value="Genomic_DNA"/>
</dbReference>
<evidence type="ECO:0000313" key="2">
    <source>
        <dbReference type="EMBL" id="CCW34034.1"/>
    </source>
</evidence>
<dbReference type="STRING" id="454171.CP488_00960"/>
<keyword evidence="1" id="KW-0175">Coiled coil</keyword>
<dbReference type="Pfam" id="PF04350">
    <property type="entry name" value="PilO"/>
    <property type="match status" value="1"/>
</dbReference>
<dbReference type="GO" id="GO:0043107">
    <property type="term" value="P:type IV pilus-dependent motility"/>
    <property type="evidence" value="ECO:0007669"/>
    <property type="project" value="InterPro"/>
</dbReference>
<protein>
    <submittedName>
        <fullName evidence="2">Tfp pilus assembly protein PilO</fullName>
    </submittedName>
</protein>
<dbReference type="PATRIC" id="fig|1303518.3.peg.197"/>
<reference evidence="3" key="1">
    <citation type="submission" date="2013-03" db="EMBL/GenBank/DDBJ databases">
        <title>Genome sequence of Chthonomonas calidirosea, the first sequenced genome from the Armatimonadetes phylum (formally candidate division OP10).</title>
        <authorList>
            <person name="Lee K.C.Y."/>
            <person name="Morgan X.C."/>
            <person name="Dunfield P.F."/>
            <person name="Tamas I."/>
            <person name="Houghton K.M."/>
            <person name="Vyssotski M."/>
            <person name="Ryan J.L.J."/>
            <person name="Lagutin K."/>
            <person name="McDonald I.R."/>
            <person name="Stott M.B."/>
        </authorList>
    </citation>
    <scope>NUCLEOTIDE SEQUENCE [LARGE SCALE GENOMIC DNA]</scope>
    <source>
        <strain evidence="3">DSM 23976 / ICMP 18418 / T49</strain>
    </source>
</reference>
<accession>S0ESB9</accession>
<dbReference type="InterPro" id="IPR007445">
    <property type="entry name" value="PilO"/>
</dbReference>
<dbReference type="KEGG" id="ccz:CCALI_00197"/>
<dbReference type="eggNOG" id="COG3167">
    <property type="taxonomic scope" value="Bacteria"/>
</dbReference>
<dbReference type="Proteomes" id="UP000014227">
    <property type="component" value="Chromosome I"/>
</dbReference>
<dbReference type="InterPro" id="IPR014717">
    <property type="entry name" value="Transl_elong_EF1B/ribsomal_bS6"/>
</dbReference>
<keyword evidence="3" id="KW-1185">Reference proteome</keyword>
<organism evidence="2 3">
    <name type="scientific">Chthonomonas calidirosea (strain DSM 23976 / ICMP 18418 / T49)</name>
    <dbReference type="NCBI Taxonomy" id="1303518"/>
    <lineage>
        <taxon>Bacteria</taxon>
        <taxon>Bacillati</taxon>
        <taxon>Armatimonadota</taxon>
        <taxon>Chthonomonadia</taxon>
        <taxon>Chthonomonadales</taxon>
        <taxon>Chthonomonadaceae</taxon>
        <taxon>Chthonomonas</taxon>
    </lineage>
</organism>
<dbReference type="InParanoid" id="S0ESB9"/>
<proteinExistence type="predicted"/>
<dbReference type="HOGENOM" id="CLU_1376059_0_0_0"/>
<feature type="coiled-coil region" evidence="1">
    <location>
        <begin position="44"/>
        <end position="78"/>
    </location>
</feature>
<dbReference type="Gene3D" id="3.30.70.60">
    <property type="match status" value="1"/>
</dbReference>
<evidence type="ECO:0000256" key="1">
    <source>
        <dbReference type="SAM" id="Coils"/>
    </source>
</evidence>
<name>S0ESB9_CHTCT</name>
<gene>
    <name evidence="2" type="ORF">CCALI_00197</name>
</gene>
<dbReference type="RefSeq" id="WP_016481598.1">
    <property type="nucleotide sequence ID" value="NC_021487.1"/>
</dbReference>